<protein>
    <submittedName>
        <fullName evidence="3">Uncharacterized protein</fullName>
    </submittedName>
</protein>
<accession>A0A974H8Q9</accession>
<feature type="transmembrane region" description="Helical" evidence="2">
    <location>
        <begin position="7"/>
        <end position="31"/>
    </location>
</feature>
<gene>
    <name evidence="3" type="ORF">XELAEV_18040144mg</name>
</gene>
<evidence type="ECO:0000313" key="3">
    <source>
        <dbReference type="EMBL" id="OCT68840.1"/>
    </source>
</evidence>
<proteinExistence type="predicted"/>
<feature type="region of interest" description="Disordered" evidence="1">
    <location>
        <begin position="93"/>
        <end position="118"/>
    </location>
</feature>
<keyword evidence="2" id="KW-1133">Transmembrane helix</keyword>
<name>A0A974H8Q9_XENLA</name>
<evidence type="ECO:0000256" key="1">
    <source>
        <dbReference type="SAM" id="MobiDB-lite"/>
    </source>
</evidence>
<reference evidence="4" key="1">
    <citation type="journal article" date="2016" name="Nature">
        <title>Genome evolution in the allotetraploid frog Xenopus laevis.</title>
        <authorList>
            <person name="Session A.M."/>
            <person name="Uno Y."/>
            <person name="Kwon T."/>
            <person name="Chapman J.A."/>
            <person name="Toyoda A."/>
            <person name="Takahashi S."/>
            <person name="Fukui A."/>
            <person name="Hikosaka A."/>
            <person name="Suzuki A."/>
            <person name="Kondo M."/>
            <person name="van Heeringen S.J."/>
            <person name="Quigley I."/>
            <person name="Heinz S."/>
            <person name="Ogino H."/>
            <person name="Ochi H."/>
            <person name="Hellsten U."/>
            <person name="Lyons J.B."/>
            <person name="Simakov O."/>
            <person name="Putnam N."/>
            <person name="Stites J."/>
            <person name="Kuroki Y."/>
            <person name="Tanaka T."/>
            <person name="Michiue T."/>
            <person name="Watanabe M."/>
            <person name="Bogdanovic O."/>
            <person name="Lister R."/>
            <person name="Georgiou G."/>
            <person name="Paranjpe S.S."/>
            <person name="van Kruijsbergen I."/>
            <person name="Shu S."/>
            <person name="Carlson J."/>
            <person name="Kinoshita T."/>
            <person name="Ohta Y."/>
            <person name="Mawaribuchi S."/>
            <person name="Jenkins J."/>
            <person name="Grimwood J."/>
            <person name="Schmutz J."/>
            <person name="Mitros T."/>
            <person name="Mozaffari S.V."/>
            <person name="Suzuki Y."/>
            <person name="Haramoto Y."/>
            <person name="Yamamoto T.S."/>
            <person name="Takagi C."/>
            <person name="Heald R."/>
            <person name="Miller K."/>
            <person name="Haudenschild C."/>
            <person name="Kitzman J."/>
            <person name="Nakayama T."/>
            <person name="Izutsu Y."/>
            <person name="Robert J."/>
            <person name="Fortriede J."/>
            <person name="Burns K."/>
            <person name="Lotay V."/>
            <person name="Karimi K."/>
            <person name="Yasuoka Y."/>
            <person name="Dichmann D.S."/>
            <person name="Flajnik M.F."/>
            <person name="Houston D.W."/>
            <person name="Shendure J."/>
            <person name="DuPasquier L."/>
            <person name="Vize P.D."/>
            <person name="Zorn A.M."/>
            <person name="Ito M."/>
            <person name="Marcotte E.M."/>
            <person name="Wallingford J.B."/>
            <person name="Ito Y."/>
            <person name="Asashima M."/>
            <person name="Ueno N."/>
            <person name="Matsuda Y."/>
            <person name="Veenstra G.J."/>
            <person name="Fujiyama A."/>
            <person name="Harland R.M."/>
            <person name="Taira M."/>
            <person name="Rokhsar D.S."/>
        </authorList>
    </citation>
    <scope>NUCLEOTIDE SEQUENCE [LARGE SCALE GENOMIC DNA]</scope>
    <source>
        <strain evidence="4">J</strain>
    </source>
</reference>
<dbReference type="Proteomes" id="UP000694892">
    <property type="component" value="Chromosome 8L"/>
</dbReference>
<evidence type="ECO:0000313" key="4">
    <source>
        <dbReference type="Proteomes" id="UP000694892"/>
    </source>
</evidence>
<feature type="compositionally biased region" description="Polar residues" evidence="1">
    <location>
        <begin position="93"/>
        <end position="115"/>
    </location>
</feature>
<organism evidence="3 4">
    <name type="scientific">Xenopus laevis</name>
    <name type="common">African clawed frog</name>
    <dbReference type="NCBI Taxonomy" id="8355"/>
    <lineage>
        <taxon>Eukaryota</taxon>
        <taxon>Metazoa</taxon>
        <taxon>Chordata</taxon>
        <taxon>Craniata</taxon>
        <taxon>Vertebrata</taxon>
        <taxon>Euteleostomi</taxon>
        <taxon>Amphibia</taxon>
        <taxon>Batrachia</taxon>
        <taxon>Anura</taxon>
        <taxon>Pipoidea</taxon>
        <taxon>Pipidae</taxon>
        <taxon>Xenopodinae</taxon>
        <taxon>Xenopus</taxon>
        <taxon>Xenopus</taxon>
    </lineage>
</organism>
<keyword evidence="2" id="KW-0812">Transmembrane</keyword>
<sequence length="146" mass="15814">MRASNCFILYSIIITELLFSSGLVMGVPAGLLDNVLNGVPNLINQLRGIKTQLKNLEQTSNQQAQLVSMIQNHVGGLLQEVETVATQLNDFKNGVQSQDNSGEQSQGSPPSNPDNSYVDPALVIQYGRQLMDMANAMGNIRGKIVI</sequence>
<evidence type="ECO:0000256" key="2">
    <source>
        <dbReference type="SAM" id="Phobius"/>
    </source>
</evidence>
<dbReference type="AlphaFoldDB" id="A0A974H8Q9"/>
<dbReference type="EMBL" id="CM004480">
    <property type="protein sequence ID" value="OCT68840.1"/>
    <property type="molecule type" value="Genomic_DNA"/>
</dbReference>
<keyword evidence="2" id="KW-0472">Membrane</keyword>